<reference evidence="11 12" key="1">
    <citation type="submission" date="2012-07" db="EMBL/GenBank/DDBJ databases">
        <title>The Genome Sequence of Actinomyces turicensis ACS-279-V-COL4.</title>
        <authorList>
            <consortium name="The Broad Institute Genome Sequencing Platform"/>
            <person name="Earl A."/>
            <person name="Ward D."/>
            <person name="Feldgarden M."/>
            <person name="Gevers D."/>
            <person name="Saerens B."/>
            <person name="Vaneechoutte M."/>
            <person name="Walker B."/>
            <person name="Young S.K."/>
            <person name="Zeng Q."/>
            <person name="Gargeya S."/>
            <person name="Fitzgerald M."/>
            <person name="Haas B."/>
            <person name="Abouelleil A."/>
            <person name="Alvarado L."/>
            <person name="Arachchi H.M."/>
            <person name="Berlin A."/>
            <person name="Chapman S.B."/>
            <person name="Goldberg J."/>
            <person name="Griggs A."/>
            <person name="Gujja S."/>
            <person name="Hansen M."/>
            <person name="Howarth C."/>
            <person name="Imamovic A."/>
            <person name="Larimer J."/>
            <person name="McCowen C."/>
            <person name="Montmayeur A."/>
            <person name="Murphy C."/>
            <person name="Neiman D."/>
            <person name="Pearson M."/>
            <person name="Priest M."/>
            <person name="Roberts A."/>
            <person name="Saif S."/>
            <person name="Shea T."/>
            <person name="Sisk P."/>
            <person name="Sykes S."/>
            <person name="Wortman J."/>
            <person name="Nusbaum C."/>
            <person name="Birren B."/>
        </authorList>
    </citation>
    <scope>NUCLEOTIDE SEQUENCE [LARGE SCALE GENOMIC DNA]</scope>
    <source>
        <strain evidence="11 12">ACS-279-V-Col4</strain>
    </source>
</reference>
<dbReference type="Proteomes" id="UP000003994">
    <property type="component" value="Unassembled WGS sequence"/>
</dbReference>
<comment type="subcellular location">
    <subcellularLocation>
        <location evidence="8">Cytoplasm</location>
    </subcellularLocation>
</comment>
<keyword evidence="2 8" id="KW-0963">Cytoplasm</keyword>
<dbReference type="HAMAP" id="MF_01595">
    <property type="entry name" value="PNPase"/>
    <property type="match status" value="1"/>
</dbReference>
<dbReference type="InterPro" id="IPR004087">
    <property type="entry name" value="KH_dom"/>
</dbReference>
<keyword evidence="4 8" id="KW-0548">Nucleotidyltransferase</keyword>
<protein>
    <recommendedName>
        <fullName evidence="8">Polyribonucleotide nucleotidyltransferase</fullName>
        <ecNumber evidence="8">2.7.7.8</ecNumber>
    </recommendedName>
    <alternativeName>
        <fullName evidence="8">Polynucleotide phosphorylase</fullName>
        <shortName evidence="8">PNPase</shortName>
    </alternativeName>
</protein>
<feature type="region of interest" description="Disordered" evidence="9">
    <location>
        <begin position="739"/>
        <end position="790"/>
    </location>
</feature>
<dbReference type="InterPro" id="IPR004088">
    <property type="entry name" value="KH_dom_type_1"/>
</dbReference>
<dbReference type="SUPFAM" id="SSF55666">
    <property type="entry name" value="Ribonuclease PH domain 2-like"/>
    <property type="match status" value="2"/>
</dbReference>
<dbReference type="SUPFAM" id="SSF54211">
    <property type="entry name" value="Ribosomal protein S5 domain 2-like"/>
    <property type="match status" value="2"/>
</dbReference>
<organism evidence="11 12">
    <name type="scientific">Schaalia turicensis ACS-279-V-Col4</name>
    <dbReference type="NCBI Taxonomy" id="883077"/>
    <lineage>
        <taxon>Bacteria</taxon>
        <taxon>Bacillati</taxon>
        <taxon>Actinomycetota</taxon>
        <taxon>Actinomycetes</taxon>
        <taxon>Actinomycetales</taxon>
        <taxon>Actinomycetaceae</taxon>
        <taxon>Schaalia</taxon>
    </lineage>
</organism>
<dbReference type="Gene3D" id="3.30.230.70">
    <property type="entry name" value="GHMP Kinase, N-terminal domain"/>
    <property type="match status" value="2"/>
</dbReference>
<dbReference type="FunFam" id="3.30.230.70:FF:000001">
    <property type="entry name" value="Polyribonucleotide nucleotidyltransferase"/>
    <property type="match status" value="1"/>
</dbReference>
<dbReference type="SUPFAM" id="SSF50249">
    <property type="entry name" value="Nucleic acid-binding proteins"/>
    <property type="match status" value="1"/>
</dbReference>
<dbReference type="SMART" id="SM00322">
    <property type="entry name" value="KH"/>
    <property type="match status" value="1"/>
</dbReference>
<evidence type="ECO:0000256" key="4">
    <source>
        <dbReference type="ARBA" id="ARBA00022695"/>
    </source>
</evidence>
<evidence type="ECO:0000313" key="11">
    <source>
        <dbReference type="EMBL" id="EJZ85524.1"/>
    </source>
</evidence>
<sequence>MMEGSDITAAEAIIDNGRFGKRTVRFETGRLAKQAAGSALAYLDDETTVLSATTVGKSPRDQFDFFPLTVDVEERSYAAGRIPGSFFRREGRAGTEAILAARLIDRPLRPGFVKGLRNEVQVVETVLTVHPDDAYDVLAINAASMSTQIAGLPFTGPIGGTRLALIDGQWVAFPRWSELERSVFNIVVAGRIVTAEDGTEDVAIMMVEAGGGKNQWELIQAGAIAPTEDVVADGLEAAKPFIKVLCEAQIEVAKTASKETAEFPLFIDYTDEEYAVVEEWVGDKLAKALLTEGKLARDEAVDAVKAEMLEALLARFEHEDAEKELKAAFRSLEKYTIRQRTLREEIRMDGRTPRQIRSLSAEVEVLPRVHGSAIFQRGETQILGVTTLAMLRMEQQLDNLSPVTAKRYMHQYNFAPFSTGETGRVGAPKRREIGHGDLAERALIPVLPSREEFPYAIRQVSETMGSNGSSSMGSVCASTLSLLQAGVPLRAPVAGIAMGLMTGEVDGVQKAVTLTDILGAEDGFGDMDFKVAGTKDFITALQLDTKLDGIDSQVLRGALAQARDARLTILDLINQAIDGPDEMSPNAPRIITVQVPVDKIGEVIGPKGKMINQIQEDTGADLTIEDDGTVYIAAAAGEAAEAARQMVNQIANPQMPEVGERFIGTVVKTTSFGAFISLTPGKDGLLHISQVRRLVGGKRIESVDDVLQVGQQLEVEIAEIGDRGKLSLHAVLDDEATAAEAANASNSESEGRPERRERRDRSERRERRPRTRTRRKREDEGEATQAPSED</sequence>
<gene>
    <name evidence="8" type="primary">pnp</name>
    <name evidence="11" type="ORF">HMPREF9241_01524</name>
</gene>
<dbReference type="GO" id="GO:0005829">
    <property type="term" value="C:cytosol"/>
    <property type="evidence" value="ECO:0007669"/>
    <property type="project" value="TreeGrafter"/>
</dbReference>
<dbReference type="InterPro" id="IPR036612">
    <property type="entry name" value="KH_dom_type_1_sf"/>
</dbReference>
<dbReference type="InterPro" id="IPR003029">
    <property type="entry name" value="S1_domain"/>
</dbReference>
<comment type="cofactor">
    <cofactor evidence="8">
        <name>Mg(2+)</name>
        <dbReference type="ChEBI" id="CHEBI:18420"/>
    </cofactor>
</comment>
<feature type="compositionally biased region" description="Basic and acidic residues" evidence="9">
    <location>
        <begin position="749"/>
        <end position="766"/>
    </location>
</feature>
<feature type="binding site" evidence="8">
    <location>
        <position position="522"/>
    </location>
    <ligand>
        <name>Mg(2+)</name>
        <dbReference type="ChEBI" id="CHEBI:18420"/>
    </ligand>
</feature>
<dbReference type="PROSITE" id="PS50126">
    <property type="entry name" value="S1"/>
    <property type="match status" value="1"/>
</dbReference>
<dbReference type="SUPFAM" id="SSF46915">
    <property type="entry name" value="Polynucleotide phosphorylase/guanosine pentaphosphate synthase (PNPase/GPSI), domain 3"/>
    <property type="match status" value="1"/>
</dbReference>
<dbReference type="Pfam" id="PF01138">
    <property type="entry name" value="RNase_PH"/>
    <property type="match status" value="2"/>
</dbReference>
<dbReference type="InterPro" id="IPR027408">
    <property type="entry name" value="PNPase/RNase_PH_dom_sf"/>
</dbReference>
<keyword evidence="3 8" id="KW-0808">Transferase</keyword>
<dbReference type="NCBIfam" id="NF008805">
    <property type="entry name" value="PRK11824.1"/>
    <property type="match status" value="1"/>
</dbReference>
<dbReference type="PROSITE" id="PS50084">
    <property type="entry name" value="KH_TYPE_1"/>
    <property type="match status" value="1"/>
</dbReference>
<dbReference type="STRING" id="883077.HMPREF9241_01524"/>
<dbReference type="CDD" id="cd11364">
    <property type="entry name" value="RNase_PH_PNPase_2"/>
    <property type="match status" value="1"/>
</dbReference>
<dbReference type="InterPro" id="IPR012162">
    <property type="entry name" value="PNPase"/>
</dbReference>
<keyword evidence="12" id="KW-1185">Reference proteome</keyword>
<feature type="compositionally biased region" description="Low complexity" evidence="9">
    <location>
        <begin position="739"/>
        <end position="748"/>
    </location>
</feature>
<dbReference type="eggNOG" id="COG1185">
    <property type="taxonomic scope" value="Bacteria"/>
</dbReference>
<comment type="similarity">
    <text evidence="1 8">Belongs to the polyribonucleotide nucleotidyltransferase family.</text>
</comment>
<dbReference type="PANTHER" id="PTHR11252:SF0">
    <property type="entry name" value="POLYRIBONUCLEOTIDE NUCLEOTIDYLTRANSFERASE 1, MITOCHONDRIAL"/>
    <property type="match status" value="1"/>
</dbReference>
<dbReference type="SUPFAM" id="SSF54791">
    <property type="entry name" value="Eukaryotic type KH-domain (KH-domain type I)"/>
    <property type="match status" value="1"/>
</dbReference>
<dbReference type="FunFam" id="3.30.1370.10:FF:000001">
    <property type="entry name" value="Polyribonucleotide nucleotidyltransferase"/>
    <property type="match status" value="1"/>
</dbReference>
<dbReference type="NCBIfam" id="TIGR03591">
    <property type="entry name" value="polynuc_phos"/>
    <property type="match status" value="1"/>
</dbReference>
<keyword evidence="7 8" id="KW-0694">RNA-binding</keyword>
<evidence type="ECO:0000256" key="6">
    <source>
        <dbReference type="ARBA" id="ARBA00022842"/>
    </source>
</evidence>
<dbReference type="GO" id="GO:0006402">
    <property type="term" value="P:mRNA catabolic process"/>
    <property type="evidence" value="ECO:0007669"/>
    <property type="project" value="UniProtKB-UniRule"/>
</dbReference>
<dbReference type="PATRIC" id="fig|883077.3.peg.1538"/>
<name>K0Z0I0_9ACTO</name>
<evidence type="ECO:0000256" key="7">
    <source>
        <dbReference type="ARBA" id="ARBA00022884"/>
    </source>
</evidence>
<evidence type="ECO:0000256" key="9">
    <source>
        <dbReference type="SAM" id="MobiDB-lite"/>
    </source>
</evidence>
<evidence type="ECO:0000313" key="12">
    <source>
        <dbReference type="Proteomes" id="UP000003994"/>
    </source>
</evidence>
<dbReference type="InterPro" id="IPR015848">
    <property type="entry name" value="PNPase_PH_RNA-bd_bac/org-type"/>
</dbReference>
<dbReference type="GO" id="GO:0003723">
    <property type="term" value="F:RNA binding"/>
    <property type="evidence" value="ECO:0007669"/>
    <property type="project" value="UniProtKB-UniRule"/>
</dbReference>
<dbReference type="RefSeq" id="WP_006681723.1">
    <property type="nucleotide sequence ID" value="NZ_JH815210.1"/>
</dbReference>
<keyword evidence="6 8" id="KW-0460">Magnesium</keyword>
<dbReference type="InterPro" id="IPR012340">
    <property type="entry name" value="NA-bd_OB-fold"/>
</dbReference>
<dbReference type="Pfam" id="PF00013">
    <property type="entry name" value="KH_1"/>
    <property type="match status" value="1"/>
</dbReference>
<dbReference type="InterPro" id="IPR001247">
    <property type="entry name" value="ExoRNase_PH_dom1"/>
</dbReference>
<dbReference type="HOGENOM" id="CLU_004217_2_2_11"/>
<evidence type="ECO:0000256" key="5">
    <source>
        <dbReference type="ARBA" id="ARBA00022723"/>
    </source>
</evidence>
<dbReference type="Gene3D" id="2.40.50.140">
    <property type="entry name" value="Nucleic acid-binding proteins"/>
    <property type="match status" value="1"/>
</dbReference>
<comment type="catalytic activity">
    <reaction evidence="8">
        <text>RNA(n+1) + phosphate = RNA(n) + a ribonucleoside 5'-diphosphate</text>
        <dbReference type="Rhea" id="RHEA:22096"/>
        <dbReference type="Rhea" id="RHEA-COMP:14527"/>
        <dbReference type="Rhea" id="RHEA-COMP:17342"/>
        <dbReference type="ChEBI" id="CHEBI:43474"/>
        <dbReference type="ChEBI" id="CHEBI:57930"/>
        <dbReference type="ChEBI" id="CHEBI:140395"/>
        <dbReference type="EC" id="2.7.7.8"/>
    </reaction>
</comment>
<accession>K0Z0I0</accession>
<dbReference type="PIRSF" id="PIRSF005499">
    <property type="entry name" value="PNPase"/>
    <property type="match status" value="1"/>
</dbReference>
<feature type="domain" description="S1 motif" evidence="10">
    <location>
        <begin position="659"/>
        <end position="731"/>
    </location>
</feature>
<evidence type="ECO:0000256" key="2">
    <source>
        <dbReference type="ARBA" id="ARBA00022490"/>
    </source>
</evidence>
<dbReference type="SMART" id="SM00316">
    <property type="entry name" value="S1"/>
    <property type="match status" value="1"/>
</dbReference>
<dbReference type="NCBIfam" id="TIGR02696">
    <property type="entry name" value="pppGpp_PNP"/>
    <property type="match status" value="1"/>
</dbReference>
<dbReference type="InterPro" id="IPR014069">
    <property type="entry name" value="GPSI/PNP"/>
</dbReference>
<dbReference type="GO" id="GO:0006396">
    <property type="term" value="P:RNA processing"/>
    <property type="evidence" value="ECO:0007669"/>
    <property type="project" value="InterPro"/>
</dbReference>
<dbReference type="InterPro" id="IPR036456">
    <property type="entry name" value="PNPase_PH_RNA-bd_sf"/>
</dbReference>
<dbReference type="AlphaFoldDB" id="K0Z0I0"/>
<proteinExistence type="inferred from homology"/>
<evidence type="ECO:0000256" key="3">
    <source>
        <dbReference type="ARBA" id="ARBA00022679"/>
    </source>
</evidence>
<dbReference type="Pfam" id="PF03726">
    <property type="entry name" value="PNPase"/>
    <property type="match status" value="1"/>
</dbReference>
<comment type="caution">
    <text evidence="11">The sequence shown here is derived from an EMBL/GenBank/DDBJ whole genome shotgun (WGS) entry which is preliminary data.</text>
</comment>
<dbReference type="GO" id="GO:0000175">
    <property type="term" value="F:3'-5'-RNA exonuclease activity"/>
    <property type="evidence" value="ECO:0007669"/>
    <property type="project" value="TreeGrafter"/>
</dbReference>
<dbReference type="InterPro" id="IPR036345">
    <property type="entry name" value="ExoRNase_PH_dom2_sf"/>
</dbReference>
<comment type="function">
    <text evidence="8">Involved in mRNA degradation. Catalyzes the phosphorolysis of single-stranded polyribonucleotides processively in the 3'- to 5'-direction.</text>
</comment>
<evidence type="ECO:0000256" key="1">
    <source>
        <dbReference type="ARBA" id="ARBA00007404"/>
    </source>
</evidence>
<evidence type="ECO:0000256" key="8">
    <source>
        <dbReference type="HAMAP-Rule" id="MF_01595"/>
    </source>
</evidence>
<feature type="binding site" evidence="8">
    <location>
        <position position="528"/>
    </location>
    <ligand>
        <name>Mg(2+)</name>
        <dbReference type="ChEBI" id="CHEBI:18420"/>
    </ligand>
</feature>
<evidence type="ECO:0000259" key="10">
    <source>
        <dbReference type="PROSITE" id="PS50126"/>
    </source>
</evidence>
<dbReference type="CDD" id="cd02393">
    <property type="entry name" value="KH-I_PNPase"/>
    <property type="match status" value="1"/>
</dbReference>
<dbReference type="EMBL" id="AGWQ01000008">
    <property type="protein sequence ID" value="EJZ85524.1"/>
    <property type="molecule type" value="Genomic_DNA"/>
</dbReference>
<dbReference type="Pfam" id="PF00575">
    <property type="entry name" value="S1"/>
    <property type="match status" value="1"/>
</dbReference>
<dbReference type="PANTHER" id="PTHR11252">
    <property type="entry name" value="POLYRIBONUCLEOTIDE NUCLEOTIDYLTRANSFERASE"/>
    <property type="match status" value="1"/>
</dbReference>
<dbReference type="GO" id="GO:0000287">
    <property type="term" value="F:magnesium ion binding"/>
    <property type="evidence" value="ECO:0007669"/>
    <property type="project" value="UniProtKB-UniRule"/>
</dbReference>
<dbReference type="Gene3D" id="3.30.1370.10">
    <property type="entry name" value="K Homology domain, type 1"/>
    <property type="match status" value="1"/>
</dbReference>
<keyword evidence="5 8" id="KW-0479">Metal-binding</keyword>
<dbReference type="InterPro" id="IPR020568">
    <property type="entry name" value="Ribosomal_Su5_D2-typ_SF"/>
</dbReference>
<dbReference type="GO" id="GO:0004654">
    <property type="term" value="F:polyribonucleotide nucleotidyltransferase activity"/>
    <property type="evidence" value="ECO:0007669"/>
    <property type="project" value="UniProtKB-UniRule"/>
</dbReference>
<dbReference type="FunFam" id="2.40.50.140:FF:000069">
    <property type="entry name" value="Polyribonucleotide nucleotidyltransferase"/>
    <property type="match status" value="1"/>
</dbReference>
<dbReference type="EC" id="2.7.7.8" evidence="8"/>
<dbReference type="FunFam" id="3.30.230.70:FF:000002">
    <property type="entry name" value="Polyribonucleotide nucleotidyltransferase"/>
    <property type="match status" value="1"/>
</dbReference>